<dbReference type="OrthoDB" id="127023at2759"/>
<dbReference type="EMBL" id="BSXT01000357">
    <property type="protein sequence ID" value="GMF25410.1"/>
    <property type="molecule type" value="Genomic_DNA"/>
</dbReference>
<organism evidence="1 2">
    <name type="scientific">Phytophthora fragariaefolia</name>
    <dbReference type="NCBI Taxonomy" id="1490495"/>
    <lineage>
        <taxon>Eukaryota</taxon>
        <taxon>Sar</taxon>
        <taxon>Stramenopiles</taxon>
        <taxon>Oomycota</taxon>
        <taxon>Peronosporomycetes</taxon>
        <taxon>Peronosporales</taxon>
        <taxon>Peronosporaceae</taxon>
        <taxon>Phytophthora</taxon>
    </lineage>
</organism>
<dbReference type="InterPro" id="IPR036397">
    <property type="entry name" value="RNaseH_sf"/>
</dbReference>
<comment type="caution">
    <text evidence="1">The sequence shown here is derived from an EMBL/GenBank/DDBJ whole genome shotgun (WGS) entry which is preliminary data.</text>
</comment>
<protein>
    <submittedName>
        <fullName evidence="1">Unnamed protein product</fullName>
    </submittedName>
</protein>
<dbReference type="Proteomes" id="UP001165121">
    <property type="component" value="Unassembled WGS sequence"/>
</dbReference>
<dbReference type="GO" id="GO:0003676">
    <property type="term" value="F:nucleic acid binding"/>
    <property type="evidence" value="ECO:0007669"/>
    <property type="project" value="InterPro"/>
</dbReference>
<sequence>MVQSVIRAIKMCIADVDQRDWDEYAERITFALNAVHNRTRDETPFYLKHGWDARSTLEATLSIGNTSHRDADARCCRMRIQRHYKMARAQALELVQEAVTERARRHNEGVLQHSIETGSQVWLYLDHVKPGYDCNLAHMLHGPFRVAERVNAFAVRLETAGTPYQLFPIVHIS</sequence>
<accession>A0A9W6U3M8</accession>
<proteinExistence type="predicted"/>
<dbReference type="AlphaFoldDB" id="A0A9W6U3M8"/>
<gene>
    <name evidence="1" type="ORF">Pfra01_000454000</name>
</gene>
<dbReference type="Gene3D" id="3.30.420.10">
    <property type="entry name" value="Ribonuclease H-like superfamily/Ribonuclease H"/>
    <property type="match status" value="1"/>
</dbReference>
<reference evidence="1" key="1">
    <citation type="submission" date="2023-04" db="EMBL/GenBank/DDBJ databases">
        <title>Phytophthora fragariaefolia NBRC 109709.</title>
        <authorList>
            <person name="Ichikawa N."/>
            <person name="Sato H."/>
            <person name="Tonouchi N."/>
        </authorList>
    </citation>
    <scope>NUCLEOTIDE SEQUENCE</scope>
    <source>
        <strain evidence="1">NBRC 109709</strain>
    </source>
</reference>
<evidence type="ECO:0000313" key="2">
    <source>
        <dbReference type="Proteomes" id="UP001165121"/>
    </source>
</evidence>
<evidence type="ECO:0000313" key="1">
    <source>
        <dbReference type="EMBL" id="GMF25410.1"/>
    </source>
</evidence>
<name>A0A9W6U3M8_9STRA</name>
<keyword evidence="2" id="KW-1185">Reference proteome</keyword>